<dbReference type="AlphaFoldDB" id="A0A4Y7SU54"/>
<protein>
    <submittedName>
        <fullName evidence="2">Uncharacterized protein</fullName>
    </submittedName>
</protein>
<evidence type="ECO:0000313" key="2">
    <source>
        <dbReference type="EMBL" id="TEB25403.1"/>
    </source>
</evidence>
<gene>
    <name evidence="2" type="ORF">FA13DRAFT_1714024</name>
</gene>
<dbReference type="OrthoDB" id="2853572at2759"/>
<feature type="transmembrane region" description="Helical" evidence="1">
    <location>
        <begin position="18"/>
        <end position="38"/>
    </location>
</feature>
<dbReference type="Proteomes" id="UP000298030">
    <property type="component" value="Unassembled WGS sequence"/>
</dbReference>
<dbReference type="EMBL" id="QPFP01000057">
    <property type="protein sequence ID" value="TEB25403.1"/>
    <property type="molecule type" value="Genomic_DNA"/>
</dbReference>
<comment type="caution">
    <text evidence="2">The sequence shown here is derived from an EMBL/GenBank/DDBJ whole genome shotgun (WGS) entry which is preliminary data.</text>
</comment>
<name>A0A4Y7SU54_COPMI</name>
<reference evidence="2 3" key="1">
    <citation type="journal article" date="2019" name="Nat. Ecol. Evol.">
        <title>Megaphylogeny resolves global patterns of mushroom evolution.</title>
        <authorList>
            <person name="Varga T."/>
            <person name="Krizsan K."/>
            <person name="Foldi C."/>
            <person name="Dima B."/>
            <person name="Sanchez-Garcia M."/>
            <person name="Sanchez-Ramirez S."/>
            <person name="Szollosi G.J."/>
            <person name="Szarkandi J.G."/>
            <person name="Papp V."/>
            <person name="Albert L."/>
            <person name="Andreopoulos W."/>
            <person name="Angelini C."/>
            <person name="Antonin V."/>
            <person name="Barry K.W."/>
            <person name="Bougher N.L."/>
            <person name="Buchanan P."/>
            <person name="Buyck B."/>
            <person name="Bense V."/>
            <person name="Catcheside P."/>
            <person name="Chovatia M."/>
            <person name="Cooper J."/>
            <person name="Damon W."/>
            <person name="Desjardin D."/>
            <person name="Finy P."/>
            <person name="Geml J."/>
            <person name="Haridas S."/>
            <person name="Hughes K."/>
            <person name="Justo A."/>
            <person name="Karasinski D."/>
            <person name="Kautmanova I."/>
            <person name="Kiss B."/>
            <person name="Kocsube S."/>
            <person name="Kotiranta H."/>
            <person name="LaButti K.M."/>
            <person name="Lechner B.E."/>
            <person name="Liimatainen K."/>
            <person name="Lipzen A."/>
            <person name="Lukacs Z."/>
            <person name="Mihaltcheva S."/>
            <person name="Morgado L.N."/>
            <person name="Niskanen T."/>
            <person name="Noordeloos M.E."/>
            <person name="Ohm R.A."/>
            <person name="Ortiz-Santana B."/>
            <person name="Ovrebo C."/>
            <person name="Racz N."/>
            <person name="Riley R."/>
            <person name="Savchenko A."/>
            <person name="Shiryaev A."/>
            <person name="Soop K."/>
            <person name="Spirin V."/>
            <person name="Szebenyi C."/>
            <person name="Tomsovsky M."/>
            <person name="Tulloss R.E."/>
            <person name="Uehling J."/>
            <person name="Grigoriev I.V."/>
            <person name="Vagvolgyi C."/>
            <person name="Papp T."/>
            <person name="Martin F.M."/>
            <person name="Miettinen O."/>
            <person name="Hibbett D.S."/>
            <person name="Nagy L.G."/>
        </authorList>
    </citation>
    <scope>NUCLEOTIDE SEQUENCE [LARGE SCALE GENOMIC DNA]</scope>
    <source>
        <strain evidence="2 3">FP101781</strain>
    </source>
</reference>
<accession>A0A4Y7SU54</accession>
<keyword evidence="3" id="KW-1185">Reference proteome</keyword>
<keyword evidence="1" id="KW-1133">Transmembrane helix</keyword>
<feature type="transmembrane region" description="Helical" evidence="1">
    <location>
        <begin position="99"/>
        <end position="123"/>
    </location>
</feature>
<evidence type="ECO:0000313" key="3">
    <source>
        <dbReference type="Proteomes" id="UP000298030"/>
    </source>
</evidence>
<evidence type="ECO:0000256" key="1">
    <source>
        <dbReference type="SAM" id="Phobius"/>
    </source>
</evidence>
<keyword evidence="1" id="KW-0812">Transmembrane</keyword>
<organism evidence="2 3">
    <name type="scientific">Coprinellus micaceus</name>
    <name type="common">Glistening ink-cap mushroom</name>
    <name type="synonym">Coprinus micaceus</name>
    <dbReference type="NCBI Taxonomy" id="71717"/>
    <lineage>
        <taxon>Eukaryota</taxon>
        <taxon>Fungi</taxon>
        <taxon>Dikarya</taxon>
        <taxon>Basidiomycota</taxon>
        <taxon>Agaricomycotina</taxon>
        <taxon>Agaricomycetes</taxon>
        <taxon>Agaricomycetidae</taxon>
        <taxon>Agaricales</taxon>
        <taxon>Agaricineae</taxon>
        <taxon>Psathyrellaceae</taxon>
        <taxon>Coprinellus</taxon>
    </lineage>
</organism>
<feature type="transmembrane region" description="Helical" evidence="1">
    <location>
        <begin position="44"/>
        <end position="63"/>
    </location>
</feature>
<feature type="transmembrane region" description="Helical" evidence="1">
    <location>
        <begin position="143"/>
        <end position="160"/>
    </location>
</feature>
<proteinExistence type="predicted"/>
<keyword evidence="1" id="KW-0472">Membrane</keyword>
<sequence>MTIAPIYANSPRMRAIQILLWTSLGVSLIIFALSIVFLGAFSIFIAPCSVAVTLAYLVTLLALSTRDRRRSRAARINNVPLVPLKGSALLPSVCRMPSIVFGILLAVLWVVSFSLTAWITSVFSNGGDWGINTHLLPVTYVDIVFQGIQVSVVTLSALCLKERAVLEGKGILGQLVDGAGKA</sequence>